<feature type="compositionally biased region" description="Low complexity" evidence="1">
    <location>
        <begin position="82"/>
        <end position="111"/>
    </location>
</feature>
<feature type="compositionally biased region" description="Polar residues" evidence="1">
    <location>
        <begin position="52"/>
        <end position="62"/>
    </location>
</feature>
<dbReference type="HOGENOM" id="CLU_1459336_0_0_7"/>
<evidence type="ECO:0000256" key="1">
    <source>
        <dbReference type="SAM" id="MobiDB-lite"/>
    </source>
</evidence>
<organism evidence="2 3">
    <name type="scientific">Trichlorobacter lovleyi (strain ATCC BAA-1151 / DSM 17278 / SZ)</name>
    <name type="common">Geobacter lovleyi</name>
    <dbReference type="NCBI Taxonomy" id="398767"/>
    <lineage>
        <taxon>Bacteria</taxon>
        <taxon>Pseudomonadati</taxon>
        <taxon>Thermodesulfobacteriota</taxon>
        <taxon>Desulfuromonadia</taxon>
        <taxon>Geobacterales</taxon>
        <taxon>Geobacteraceae</taxon>
        <taxon>Trichlorobacter</taxon>
    </lineage>
</organism>
<feature type="compositionally biased region" description="Low complexity" evidence="1">
    <location>
        <begin position="127"/>
        <end position="138"/>
    </location>
</feature>
<proteinExistence type="predicted"/>
<keyword evidence="3" id="KW-1185">Reference proteome</keyword>
<dbReference type="KEGG" id="glo:Glov_0994"/>
<name>B3E5Z3_TRIL1</name>
<dbReference type="Proteomes" id="UP000002420">
    <property type="component" value="Chromosome"/>
</dbReference>
<evidence type="ECO:0000313" key="3">
    <source>
        <dbReference type="Proteomes" id="UP000002420"/>
    </source>
</evidence>
<evidence type="ECO:0000313" key="2">
    <source>
        <dbReference type="EMBL" id="ACD94717.1"/>
    </source>
</evidence>
<dbReference type="AlphaFoldDB" id="B3E5Z3"/>
<dbReference type="STRING" id="398767.Glov_0994"/>
<dbReference type="EMBL" id="CP001089">
    <property type="protein sequence ID" value="ACD94717.1"/>
    <property type="molecule type" value="Genomic_DNA"/>
</dbReference>
<gene>
    <name evidence="2" type="ordered locus">Glov_0994</name>
</gene>
<protein>
    <submittedName>
        <fullName evidence="2">Uncharacterized protein</fullName>
    </submittedName>
</protein>
<dbReference type="RefSeq" id="WP_012469067.1">
    <property type="nucleotide sequence ID" value="NC_010814.1"/>
</dbReference>
<feature type="region of interest" description="Disordered" evidence="1">
    <location>
        <begin position="51"/>
        <end position="185"/>
    </location>
</feature>
<feature type="compositionally biased region" description="Polar residues" evidence="1">
    <location>
        <begin position="140"/>
        <end position="149"/>
    </location>
</feature>
<reference evidence="2 3" key="1">
    <citation type="submission" date="2008-05" db="EMBL/GenBank/DDBJ databases">
        <title>Complete sequence of chromosome of Geobacter lovleyi SZ.</title>
        <authorList>
            <consortium name="US DOE Joint Genome Institute"/>
            <person name="Lucas S."/>
            <person name="Copeland A."/>
            <person name="Lapidus A."/>
            <person name="Glavina del Rio T."/>
            <person name="Dalin E."/>
            <person name="Tice H."/>
            <person name="Bruce D."/>
            <person name="Goodwin L."/>
            <person name="Pitluck S."/>
            <person name="Chertkov O."/>
            <person name="Meincke L."/>
            <person name="Brettin T."/>
            <person name="Detter J.C."/>
            <person name="Han C."/>
            <person name="Tapia R."/>
            <person name="Kuske C.R."/>
            <person name="Schmutz J."/>
            <person name="Larimer F."/>
            <person name="Land M."/>
            <person name="Hauser L."/>
            <person name="Kyrpides N."/>
            <person name="Mikhailova N."/>
            <person name="Sung Y."/>
            <person name="Fletcher K.E."/>
            <person name="Ritalahti K.M."/>
            <person name="Loeffler F.E."/>
            <person name="Richardson P."/>
        </authorList>
    </citation>
    <scope>NUCLEOTIDE SEQUENCE [LARGE SCALE GENOMIC DNA]</scope>
    <source>
        <strain evidence="3">ATCC BAA-1151 / DSM 17278 / SZ</strain>
    </source>
</reference>
<dbReference type="OrthoDB" id="5432538at2"/>
<accession>B3E5Z3</accession>
<sequence>MRCPKCGYTSFESYDSCRKCSADLVEFKQSHGLTPVILPPSLRAEMAGGLGLSQTEGDNTADTAGDMFTFDLPTTQQPVSPAPAAASSPFSFDDPPAAPSPFSFDTPASAPQDPFAALLNSPPEPQKPAAAAQQPATQGFEMNSFSWDDTPTPGQPGEATPASAKKTDDDDFNSLFGDLDGSEKK</sequence>